<dbReference type="GO" id="GO:0003677">
    <property type="term" value="F:DNA binding"/>
    <property type="evidence" value="ECO:0007669"/>
    <property type="project" value="InterPro"/>
</dbReference>
<dbReference type="SUPFAM" id="SSF56219">
    <property type="entry name" value="DNase I-like"/>
    <property type="match status" value="1"/>
</dbReference>
<dbReference type="Pfam" id="PF03372">
    <property type="entry name" value="Exo_endo_phos"/>
    <property type="match status" value="1"/>
</dbReference>
<protein>
    <submittedName>
        <fullName evidence="9">Exodeoxyribonuclease</fullName>
        <ecNumber evidence="9">3.1.11.2</ecNumber>
    </submittedName>
</protein>
<evidence type="ECO:0000256" key="5">
    <source>
        <dbReference type="PIRSR" id="PIRSR604808-1"/>
    </source>
</evidence>
<feature type="binding site" evidence="6">
    <location>
        <position position="248"/>
    </location>
    <ligand>
        <name>Mg(2+)</name>
        <dbReference type="ChEBI" id="CHEBI:18420"/>
        <label>1</label>
    </ligand>
</feature>
<evidence type="ECO:0000256" key="3">
    <source>
        <dbReference type="ARBA" id="ARBA00022801"/>
    </source>
</evidence>
<dbReference type="Gene3D" id="3.60.10.10">
    <property type="entry name" value="Endonuclease/exonuclease/phosphatase"/>
    <property type="match status" value="1"/>
</dbReference>
<dbReference type="GO" id="GO:0006284">
    <property type="term" value="P:base-excision repair"/>
    <property type="evidence" value="ECO:0007669"/>
    <property type="project" value="TreeGrafter"/>
</dbReference>
<dbReference type="EMBL" id="LT607756">
    <property type="protein sequence ID" value="SCG84784.1"/>
    <property type="molecule type" value="Genomic_DNA"/>
</dbReference>
<evidence type="ECO:0000256" key="1">
    <source>
        <dbReference type="ARBA" id="ARBA00007092"/>
    </source>
</evidence>
<dbReference type="STRING" id="118062.MCBB_0196"/>
<dbReference type="GO" id="GO:0003906">
    <property type="term" value="F:DNA-(apurinic or apyrimidinic site) endonuclease activity"/>
    <property type="evidence" value="ECO:0007669"/>
    <property type="project" value="TreeGrafter"/>
</dbReference>
<sequence length="260" mass="30711">MEKIRILSWNVNGIRAVHKKGFREWFEEEKPDILCVQETKATRKQVPRDIREFDGYQTYFGEAERKGYSGVAIYTRIKPEKVEYGFGIDKFDLEGRTIIADYGDFVLYNVYFPNGKMSKERLRYKMEFYDAFLEHAEKLRAEGKNIVACGDVNTAHKEIDLARPKENEKISGFLPEERAWIDKFLAQGYADTLREFNDDEGQYTWWSYRTRARERNVGWRLDYFFVNREFMPHVSSAFILPEVMGSDHCPVGVEIELKDE</sequence>
<feature type="active site" evidence="5">
    <location>
        <position position="111"/>
    </location>
</feature>
<dbReference type="InterPro" id="IPR005135">
    <property type="entry name" value="Endo/exonuclease/phosphatase"/>
</dbReference>
<dbReference type="InterPro" id="IPR004808">
    <property type="entry name" value="AP_endonuc_1"/>
</dbReference>
<dbReference type="EC" id="3.1.11.2" evidence="9"/>
<keyword evidence="10" id="KW-1185">Reference proteome</keyword>
<reference evidence="9 10" key="1">
    <citation type="submission" date="2016-08" db="EMBL/GenBank/DDBJ databases">
        <authorList>
            <person name="Seilhamer J.J."/>
        </authorList>
    </citation>
    <scope>NUCLEOTIDE SEQUENCE [LARGE SCALE GENOMIC DNA]</scope>
    <source>
        <strain evidence="9">Buetzberg</strain>
    </source>
</reference>
<dbReference type="PROSITE" id="PS51435">
    <property type="entry name" value="AP_NUCLEASE_F1_4"/>
    <property type="match status" value="1"/>
</dbReference>
<feature type="binding site" evidence="6">
    <location>
        <position position="247"/>
    </location>
    <ligand>
        <name>Mg(2+)</name>
        <dbReference type="ChEBI" id="CHEBI:18420"/>
        <label>1</label>
    </ligand>
</feature>
<feature type="binding site" evidence="6">
    <location>
        <position position="38"/>
    </location>
    <ligand>
        <name>Mg(2+)</name>
        <dbReference type="ChEBI" id="CHEBI:18420"/>
        <label>1</label>
    </ligand>
</feature>
<dbReference type="OrthoDB" id="146626at2157"/>
<feature type="site" description="Important for catalytic activity" evidence="7">
    <location>
        <position position="222"/>
    </location>
</feature>
<feature type="binding site" evidence="6">
    <location>
        <position position="151"/>
    </location>
    <ligand>
        <name>Mg(2+)</name>
        <dbReference type="ChEBI" id="CHEBI:18420"/>
        <label>1</label>
    </ligand>
</feature>
<dbReference type="GO" id="GO:0008311">
    <property type="term" value="F:double-stranded DNA 3'-5' DNA exonuclease activity"/>
    <property type="evidence" value="ECO:0007669"/>
    <property type="project" value="UniProtKB-EC"/>
</dbReference>
<dbReference type="RefSeq" id="WP_071905858.1">
    <property type="nucleotide sequence ID" value="NZ_LT607756.1"/>
</dbReference>
<feature type="binding site" evidence="6">
    <location>
        <position position="10"/>
    </location>
    <ligand>
        <name>Mg(2+)</name>
        <dbReference type="ChEBI" id="CHEBI:18420"/>
        <label>1</label>
    </ligand>
</feature>
<dbReference type="PANTHER" id="PTHR22748:SF6">
    <property type="entry name" value="DNA-(APURINIC OR APYRIMIDINIC SITE) ENDONUCLEASE"/>
    <property type="match status" value="1"/>
</dbReference>
<dbReference type="NCBIfam" id="TIGR00633">
    <property type="entry name" value="xth"/>
    <property type="match status" value="1"/>
</dbReference>
<dbReference type="PROSITE" id="PS00726">
    <property type="entry name" value="AP_NUCLEASE_F1_1"/>
    <property type="match status" value="1"/>
</dbReference>
<evidence type="ECO:0000256" key="2">
    <source>
        <dbReference type="ARBA" id="ARBA00022723"/>
    </source>
</evidence>
<feature type="active site" description="Proton donor/acceptor" evidence="5">
    <location>
        <position position="151"/>
    </location>
</feature>
<dbReference type="PANTHER" id="PTHR22748">
    <property type="entry name" value="AP ENDONUCLEASE"/>
    <property type="match status" value="1"/>
</dbReference>
<evidence type="ECO:0000256" key="7">
    <source>
        <dbReference type="PIRSR" id="PIRSR604808-3"/>
    </source>
</evidence>
<feature type="site" description="Transition state stabilizer" evidence="7">
    <location>
        <position position="153"/>
    </location>
</feature>
<dbReference type="AlphaFoldDB" id="A0A1D3KZG0"/>
<evidence type="ECO:0000313" key="9">
    <source>
        <dbReference type="EMBL" id="SCG84784.1"/>
    </source>
</evidence>
<dbReference type="GeneID" id="30411060"/>
<dbReference type="PATRIC" id="fig|129848.4.peg.204"/>
<dbReference type="Proteomes" id="UP000094707">
    <property type="component" value="Chromosome I"/>
</dbReference>
<accession>A0A1D3KZG0</accession>
<dbReference type="KEGG" id="mcub:MCBB_0196"/>
<comment type="cofactor">
    <cofactor evidence="6">
        <name>Mg(2+)</name>
        <dbReference type="ChEBI" id="CHEBI:18420"/>
    </cofactor>
    <cofactor evidence="6">
        <name>Mn(2+)</name>
        <dbReference type="ChEBI" id="CHEBI:29035"/>
    </cofactor>
    <text evidence="6">Probably binds two magnesium or manganese ions per subunit.</text>
</comment>
<keyword evidence="3 9" id="KW-0378">Hydrolase</keyword>
<feature type="binding site" evidence="6">
    <location>
        <position position="153"/>
    </location>
    <ligand>
        <name>Mg(2+)</name>
        <dbReference type="ChEBI" id="CHEBI:18420"/>
        <label>1</label>
    </ligand>
</feature>
<organism evidence="9 10">
    <name type="scientific">Methanobacterium congolense</name>
    <dbReference type="NCBI Taxonomy" id="118062"/>
    <lineage>
        <taxon>Archaea</taxon>
        <taxon>Methanobacteriati</taxon>
        <taxon>Methanobacteriota</taxon>
        <taxon>Methanomada group</taxon>
        <taxon>Methanobacteria</taxon>
        <taxon>Methanobacteriales</taxon>
        <taxon>Methanobacteriaceae</taxon>
        <taxon>Methanobacterium</taxon>
    </lineage>
</organism>
<evidence type="ECO:0000256" key="6">
    <source>
        <dbReference type="PIRSR" id="PIRSR604808-2"/>
    </source>
</evidence>
<keyword evidence="2 6" id="KW-0479">Metal-binding</keyword>
<gene>
    <name evidence="9" type="primary">exoA</name>
    <name evidence="9" type="ORF">MCBB_0196</name>
</gene>
<feature type="active site" description="Proton acceptor" evidence="5">
    <location>
        <position position="248"/>
    </location>
</feature>
<evidence type="ECO:0000313" key="10">
    <source>
        <dbReference type="Proteomes" id="UP000094707"/>
    </source>
</evidence>
<dbReference type="FunFam" id="3.60.10.10:FF:000026">
    <property type="entry name" value="Exodeoxyribonuclease III"/>
    <property type="match status" value="1"/>
</dbReference>
<evidence type="ECO:0000259" key="8">
    <source>
        <dbReference type="Pfam" id="PF03372"/>
    </source>
</evidence>
<dbReference type="GO" id="GO:0046872">
    <property type="term" value="F:metal ion binding"/>
    <property type="evidence" value="ECO:0007669"/>
    <property type="project" value="UniProtKB-KW"/>
</dbReference>
<evidence type="ECO:0000256" key="4">
    <source>
        <dbReference type="ARBA" id="ARBA00022842"/>
    </source>
</evidence>
<feature type="site" description="Interaction with DNA substrate" evidence="7">
    <location>
        <position position="248"/>
    </location>
</feature>
<keyword evidence="4 6" id="KW-0460">Magnesium</keyword>
<feature type="domain" description="Endonuclease/exonuclease/phosphatase" evidence="8">
    <location>
        <begin position="7"/>
        <end position="248"/>
    </location>
</feature>
<dbReference type="InterPro" id="IPR020847">
    <property type="entry name" value="AP_endonuclease_F1_BS"/>
</dbReference>
<comment type="similarity">
    <text evidence="1">Belongs to the DNA repair enzymes AP/ExoA family.</text>
</comment>
<dbReference type="NCBIfam" id="TIGR00195">
    <property type="entry name" value="exoDNase_III"/>
    <property type="match status" value="1"/>
</dbReference>
<dbReference type="InterPro" id="IPR036691">
    <property type="entry name" value="Endo/exonu/phosph_ase_sf"/>
</dbReference>
<proteinExistence type="inferred from homology"/>
<keyword evidence="6" id="KW-0464">Manganese</keyword>
<name>A0A1D3KZG0_9EURY</name>
<dbReference type="GO" id="GO:0008081">
    <property type="term" value="F:phosphoric diester hydrolase activity"/>
    <property type="evidence" value="ECO:0007669"/>
    <property type="project" value="TreeGrafter"/>
</dbReference>
<dbReference type="CDD" id="cd09085">
    <property type="entry name" value="Mth212-like_AP-endo"/>
    <property type="match status" value="1"/>
</dbReference>